<dbReference type="AlphaFoldDB" id="A0A174SVQ3"/>
<evidence type="ECO:0000313" key="2">
    <source>
        <dbReference type="EMBL" id="CUP99967.1"/>
    </source>
</evidence>
<gene>
    <name evidence="2" type="ORF">ERS852511_03947</name>
</gene>
<proteinExistence type="predicted"/>
<evidence type="ECO:0000256" key="1">
    <source>
        <dbReference type="SAM" id="Phobius"/>
    </source>
</evidence>
<keyword evidence="1" id="KW-0472">Membrane</keyword>
<feature type="transmembrane region" description="Helical" evidence="1">
    <location>
        <begin position="12"/>
        <end position="29"/>
    </location>
</feature>
<feature type="transmembrane region" description="Helical" evidence="1">
    <location>
        <begin position="35"/>
        <end position="53"/>
    </location>
</feature>
<dbReference type="Proteomes" id="UP000095576">
    <property type="component" value="Unassembled WGS sequence"/>
</dbReference>
<sequence>MVVGNYFANKGWIYLLLVSCLYVLYKATVRTSLPVFMALSLLPLGIFAFLLIINNHKDIYKMKTSSK</sequence>
<evidence type="ECO:0000313" key="3">
    <source>
        <dbReference type="Proteomes" id="UP000095576"/>
    </source>
</evidence>
<protein>
    <submittedName>
        <fullName evidence="2">Uncharacterized protein</fullName>
    </submittedName>
</protein>
<dbReference type="EMBL" id="CZAP01000018">
    <property type="protein sequence ID" value="CUP99967.1"/>
    <property type="molecule type" value="Genomic_DNA"/>
</dbReference>
<name>A0A174SVQ3_BACT4</name>
<accession>A0A174SVQ3</accession>
<keyword evidence="1" id="KW-1133">Transmembrane helix</keyword>
<keyword evidence="1" id="KW-0812">Transmembrane</keyword>
<organism evidence="2 3">
    <name type="scientific">Bacteroides thetaiotaomicron</name>
    <dbReference type="NCBI Taxonomy" id="818"/>
    <lineage>
        <taxon>Bacteria</taxon>
        <taxon>Pseudomonadati</taxon>
        <taxon>Bacteroidota</taxon>
        <taxon>Bacteroidia</taxon>
        <taxon>Bacteroidales</taxon>
        <taxon>Bacteroidaceae</taxon>
        <taxon>Bacteroides</taxon>
    </lineage>
</organism>
<reference evidence="2 3" key="1">
    <citation type="submission" date="2015-09" db="EMBL/GenBank/DDBJ databases">
        <authorList>
            <consortium name="Pathogen Informatics"/>
        </authorList>
    </citation>
    <scope>NUCLEOTIDE SEQUENCE [LARGE SCALE GENOMIC DNA]</scope>
    <source>
        <strain evidence="2 3">2789STDY5834899</strain>
    </source>
</reference>